<keyword evidence="3" id="KW-0547">Nucleotide-binding</keyword>
<comment type="subcellular location">
    <subcellularLocation>
        <location evidence="1">Membrane</location>
        <topology evidence="1">Multi-pass membrane protein</topology>
    </subcellularLocation>
</comment>
<feature type="non-terminal residue" evidence="8">
    <location>
        <position position="1"/>
    </location>
</feature>
<dbReference type="Proteomes" id="UP000054279">
    <property type="component" value="Unassembled WGS sequence"/>
</dbReference>
<protein>
    <submittedName>
        <fullName evidence="8">Uncharacterized protein</fullName>
    </submittedName>
</protein>
<dbReference type="PANTHER" id="PTHR45630">
    <property type="entry name" value="CATION-TRANSPORTING ATPASE-RELATED"/>
    <property type="match status" value="1"/>
</dbReference>
<dbReference type="GO" id="GO:0006874">
    <property type="term" value="P:intracellular calcium ion homeostasis"/>
    <property type="evidence" value="ECO:0007669"/>
    <property type="project" value="TreeGrafter"/>
</dbReference>
<keyword evidence="7" id="KW-0812">Transmembrane</keyword>
<feature type="transmembrane region" description="Helical" evidence="7">
    <location>
        <begin position="186"/>
        <end position="205"/>
    </location>
</feature>
<evidence type="ECO:0000313" key="9">
    <source>
        <dbReference type="Proteomes" id="UP000054279"/>
    </source>
</evidence>
<dbReference type="EMBL" id="KN837134">
    <property type="protein sequence ID" value="KIJ41777.1"/>
    <property type="molecule type" value="Genomic_DNA"/>
</dbReference>
<evidence type="ECO:0000256" key="6">
    <source>
        <dbReference type="ARBA" id="ARBA00022967"/>
    </source>
</evidence>
<feature type="non-terminal residue" evidence="8">
    <location>
        <position position="226"/>
    </location>
</feature>
<feature type="transmembrane region" description="Helical" evidence="7">
    <location>
        <begin position="102"/>
        <end position="120"/>
    </location>
</feature>
<sequence length="226" mass="25041">PQIKLGDASCAASFTSKLSNVSTITSIIRQGRCTLVATIRMYKILALNCLITAYSLSVQYLDGIKFGDYQVTVSGSLMSICFLCISRAKVSFPFPFFSTDRLSRVFIVYLFVSVSSFPFIGRPLSFILNPVVNLDCLTPIRDCQSLFGLNELNPIINPDCLYQQVSTFAINFQGRPFREGITENPALYYGLLGASAVAFGGAIDFSSEMNRWLQIVEMKTSVRIIL</sequence>
<accession>A0A0C9VJI8</accession>
<keyword evidence="6" id="KW-1278">Translocase</keyword>
<feature type="transmembrane region" description="Helical" evidence="7">
    <location>
        <begin position="73"/>
        <end position="90"/>
    </location>
</feature>
<keyword evidence="9" id="KW-1185">Reference proteome</keyword>
<evidence type="ECO:0000256" key="1">
    <source>
        <dbReference type="ARBA" id="ARBA00004141"/>
    </source>
</evidence>
<dbReference type="InterPro" id="IPR006544">
    <property type="entry name" value="P-type_TPase_V"/>
</dbReference>
<evidence type="ECO:0000256" key="2">
    <source>
        <dbReference type="ARBA" id="ARBA00022723"/>
    </source>
</evidence>
<dbReference type="AlphaFoldDB" id="A0A0C9VJI8"/>
<feature type="transmembrane region" description="Helical" evidence="7">
    <location>
        <begin position="44"/>
        <end position="61"/>
    </location>
</feature>
<dbReference type="PANTHER" id="PTHR45630:SF7">
    <property type="entry name" value="ENDOPLASMIC RETICULUM TRANSMEMBRANE HELIX TRANSLOCASE"/>
    <property type="match status" value="1"/>
</dbReference>
<dbReference type="GO" id="GO:0005524">
    <property type="term" value="F:ATP binding"/>
    <property type="evidence" value="ECO:0007669"/>
    <property type="project" value="UniProtKB-KW"/>
</dbReference>
<organism evidence="8 9">
    <name type="scientific">Sphaerobolus stellatus (strain SS14)</name>
    <dbReference type="NCBI Taxonomy" id="990650"/>
    <lineage>
        <taxon>Eukaryota</taxon>
        <taxon>Fungi</taxon>
        <taxon>Dikarya</taxon>
        <taxon>Basidiomycota</taxon>
        <taxon>Agaricomycotina</taxon>
        <taxon>Agaricomycetes</taxon>
        <taxon>Phallomycetidae</taxon>
        <taxon>Geastrales</taxon>
        <taxon>Sphaerobolaceae</taxon>
        <taxon>Sphaerobolus</taxon>
    </lineage>
</organism>
<evidence type="ECO:0000256" key="4">
    <source>
        <dbReference type="ARBA" id="ARBA00022840"/>
    </source>
</evidence>
<keyword evidence="7" id="KW-1133">Transmembrane helix</keyword>
<keyword evidence="4" id="KW-0067">ATP-binding</keyword>
<dbReference type="GO" id="GO:0005789">
    <property type="term" value="C:endoplasmic reticulum membrane"/>
    <property type="evidence" value="ECO:0007669"/>
    <property type="project" value="TreeGrafter"/>
</dbReference>
<dbReference type="GO" id="GO:0015662">
    <property type="term" value="F:P-type ion transporter activity"/>
    <property type="evidence" value="ECO:0007669"/>
    <property type="project" value="TreeGrafter"/>
</dbReference>
<dbReference type="GO" id="GO:0046872">
    <property type="term" value="F:metal ion binding"/>
    <property type="evidence" value="ECO:0007669"/>
    <property type="project" value="UniProtKB-KW"/>
</dbReference>
<evidence type="ECO:0000256" key="7">
    <source>
        <dbReference type="SAM" id="Phobius"/>
    </source>
</evidence>
<gene>
    <name evidence="8" type="ORF">M422DRAFT_110160</name>
</gene>
<dbReference type="GO" id="GO:0019829">
    <property type="term" value="F:ATPase-coupled monoatomic cation transmembrane transporter activity"/>
    <property type="evidence" value="ECO:0007669"/>
    <property type="project" value="TreeGrafter"/>
</dbReference>
<name>A0A0C9VJI8_SPHS4</name>
<dbReference type="HOGENOM" id="CLU_077480_0_0_1"/>
<reference evidence="8 9" key="1">
    <citation type="submission" date="2014-06" db="EMBL/GenBank/DDBJ databases">
        <title>Evolutionary Origins and Diversification of the Mycorrhizal Mutualists.</title>
        <authorList>
            <consortium name="DOE Joint Genome Institute"/>
            <consortium name="Mycorrhizal Genomics Consortium"/>
            <person name="Kohler A."/>
            <person name="Kuo A."/>
            <person name="Nagy L.G."/>
            <person name="Floudas D."/>
            <person name="Copeland A."/>
            <person name="Barry K.W."/>
            <person name="Cichocki N."/>
            <person name="Veneault-Fourrey C."/>
            <person name="LaButti K."/>
            <person name="Lindquist E.A."/>
            <person name="Lipzen A."/>
            <person name="Lundell T."/>
            <person name="Morin E."/>
            <person name="Murat C."/>
            <person name="Riley R."/>
            <person name="Ohm R."/>
            <person name="Sun H."/>
            <person name="Tunlid A."/>
            <person name="Henrissat B."/>
            <person name="Grigoriev I.V."/>
            <person name="Hibbett D.S."/>
            <person name="Martin F."/>
        </authorList>
    </citation>
    <scope>NUCLEOTIDE SEQUENCE [LARGE SCALE GENOMIC DNA]</scope>
    <source>
        <strain evidence="8 9">SS14</strain>
    </source>
</reference>
<keyword evidence="5" id="KW-0460">Magnesium</keyword>
<keyword evidence="2" id="KW-0479">Metal-binding</keyword>
<keyword evidence="7" id="KW-0472">Membrane</keyword>
<proteinExistence type="predicted"/>
<evidence type="ECO:0000256" key="3">
    <source>
        <dbReference type="ARBA" id="ARBA00022741"/>
    </source>
</evidence>
<dbReference type="OrthoDB" id="48943at2759"/>
<evidence type="ECO:0000313" key="8">
    <source>
        <dbReference type="EMBL" id="KIJ41777.1"/>
    </source>
</evidence>
<evidence type="ECO:0000256" key="5">
    <source>
        <dbReference type="ARBA" id="ARBA00022842"/>
    </source>
</evidence>